<evidence type="ECO:0000259" key="6">
    <source>
        <dbReference type="SMART" id="SM00563"/>
    </source>
</evidence>
<evidence type="ECO:0000256" key="3">
    <source>
        <dbReference type="ARBA" id="ARBA00022679"/>
    </source>
</evidence>
<evidence type="ECO:0000313" key="8">
    <source>
        <dbReference type="Proteomes" id="UP000297737"/>
    </source>
</evidence>
<keyword evidence="3 7" id="KW-0808">Transferase</keyword>
<dbReference type="AlphaFoldDB" id="A0A4Y9ER36"/>
<dbReference type="GO" id="GO:0003841">
    <property type="term" value="F:1-acylglycerol-3-phosphate O-acyltransferase activity"/>
    <property type="evidence" value="ECO:0007669"/>
    <property type="project" value="TreeGrafter"/>
</dbReference>
<evidence type="ECO:0000313" key="7">
    <source>
        <dbReference type="EMBL" id="TFU05719.1"/>
    </source>
</evidence>
<feature type="domain" description="Phospholipid/glycerol acyltransferase" evidence="6">
    <location>
        <begin position="47"/>
        <end position="162"/>
    </location>
</feature>
<dbReference type="OrthoDB" id="9806880at2"/>
<keyword evidence="5 7" id="KW-0012">Acyltransferase</keyword>
<dbReference type="InterPro" id="IPR002123">
    <property type="entry name" value="Plipid/glycerol_acylTrfase"/>
</dbReference>
<accession>A0A4Y9ER36</accession>
<dbReference type="EMBL" id="SIHO01000001">
    <property type="protein sequence ID" value="TFU05719.1"/>
    <property type="molecule type" value="Genomic_DNA"/>
</dbReference>
<gene>
    <name evidence="7" type="ORF">EUV02_01435</name>
</gene>
<dbReference type="PANTHER" id="PTHR10434:SF64">
    <property type="entry name" value="1-ACYL-SN-GLYCEROL-3-PHOSPHATE ACYLTRANSFERASE-RELATED"/>
    <property type="match status" value="1"/>
</dbReference>
<evidence type="ECO:0000256" key="4">
    <source>
        <dbReference type="ARBA" id="ARBA00023098"/>
    </source>
</evidence>
<dbReference type="GO" id="GO:0006654">
    <property type="term" value="P:phosphatidic acid biosynthetic process"/>
    <property type="evidence" value="ECO:0007669"/>
    <property type="project" value="TreeGrafter"/>
</dbReference>
<comment type="pathway">
    <text evidence="1">Lipid metabolism.</text>
</comment>
<protein>
    <submittedName>
        <fullName evidence="7">1-acyl-sn-glycerol-3-phosphate acyltransferase</fullName>
    </submittedName>
</protein>
<keyword evidence="4" id="KW-0443">Lipid metabolism</keyword>
<dbReference type="Proteomes" id="UP000297737">
    <property type="component" value="Unassembled WGS sequence"/>
</dbReference>
<sequence length="245" mass="26856">MVPLELLTRKLRPGGWPQLTQMFHKMLCRSLGLRIGIHGAPARQGGVFYVANHISYLDIPVLGSQIRAAFVAKSEVAGWGVVGWLATLARTVYIERERRSRTAEQRNAIVERLANGGDVILFPEGTNSDGVSVMPFKSALFAVVEGPEAADFLIQPVTIAYTRVNGMPVTRGQLPDIAWVGDSELAPHALTLMGLGPIRTEIVFHPAVRAADFADRKALMRHCHTVIASSYRQLMRGGNTPRPVR</sequence>
<dbReference type="RefSeq" id="WP_135244444.1">
    <property type="nucleotide sequence ID" value="NZ_SIHO01000001.1"/>
</dbReference>
<proteinExistence type="predicted"/>
<dbReference type="SMART" id="SM00563">
    <property type="entry name" value="PlsC"/>
    <property type="match status" value="1"/>
</dbReference>
<dbReference type="PANTHER" id="PTHR10434">
    <property type="entry name" value="1-ACYL-SN-GLYCEROL-3-PHOSPHATE ACYLTRANSFERASE"/>
    <property type="match status" value="1"/>
</dbReference>
<comment type="caution">
    <text evidence="7">The sequence shown here is derived from an EMBL/GenBank/DDBJ whole genome shotgun (WGS) entry which is preliminary data.</text>
</comment>
<reference evidence="7 8" key="1">
    <citation type="submission" date="2019-02" db="EMBL/GenBank/DDBJ databases">
        <title>Polymorphobacter sp. isolated from the lake at the Tibet of China.</title>
        <authorList>
            <person name="Li A."/>
        </authorList>
    </citation>
    <scope>NUCLEOTIDE SEQUENCE [LARGE SCALE GENOMIC DNA]</scope>
    <source>
        <strain evidence="7 8">DJ1R-1</strain>
    </source>
</reference>
<keyword evidence="2" id="KW-0444">Lipid biosynthesis</keyword>
<evidence type="ECO:0000256" key="2">
    <source>
        <dbReference type="ARBA" id="ARBA00022516"/>
    </source>
</evidence>
<organism evidence="7 8">
    <name type="scientific">Glacieibacterium arshaanense</name>
    <dbReference type="NCBI Taxonomy" id="2511025"/>
    <lineage>
        <taxon>Bacteria</taxon>
        <taxon>Pseudomonadati</taxon>
        <taxon>Pseudomonadota</taxon>
        <taxon>Alphaproteobacteria</taxon>
        <taxon>Sphingomonadales</taxon>
        <taxon>Sphingosinicellaceae</taxon>
        <taxon>Glacieibacterium</taxon>
    </lineage>
</organism>
<evidence type="ECO:0000256" key="5">
    <source>
        <dbReference type="ARBA" id="ARBA00023315"/>
    </source>
</evidence>
<evidence type="ECO:0000256" key="1">
    <source>
        <dbReference type="ARBA" id="ARBA00005189"/>
    </source>
</evidence>
<dbReference type="CDD" id="cd07989">
    <property type="entry name" value="LPLAT_AGPAT-like"/>
    <property type="match status" value="1"/>
</dbReference>
<keyword evidence="8" id="KW-1185">Reference proteome</keyword>
<dbReference type="Pfam" id="PF01553">
    <property type="entry name" value="Acyltransferase"/>
    <property type="match status" value="1"/>
</dbReference>
<name>A0A4Y9ER36_9SPHN</name>
<dbReference type="SUPFAM" id="SSF69593">
    <property type="entry name" value="Glycerol-3-phosphate (1)-acyltransferase"/>
    <property type="match status" value="1"/>
</dbReference>